<dbReference type="Pfam" id="PF05065">
    <property type="entry name" value="Phage_capsid"/>
    <property type="match status" value="1"/>
</dbReference>
<dbReference type="EMBL" id="FQUA01000014">
    <property type="protein sequence ID" value="SHF03511.1"/>
    <property type="molecule type" value="Genomic_DNA"/>
</dbReference>
<name>A0A120MKE1_ANAPI</name>
<evidence type="ECO:0000313" key="5">
    <source>
        <dbReference type="EMBL" id="SHF03511.1"/>
    </source>
</evidence>
<accession>A0A120MKE1</accession>
<evidence type="ECO:0000256" key="1">
    <source>
        <dbReference type="ARBA" id="ARBA00004328"/>
    </source>
</evidence>
<organism evidence="5 7">
    <name type="scientific">Anaerotignum propionicum DSM 1682</name>
    <dbReference type="NCBI Taxonomy" id="991789"/>
    <lineage>
        <taxon>Bacteria</taxon>
        <taxon>Bacillati</taxon>
        <taxon>Bacillota</taxon>
        <taxon>Clostridia</taxon>
        <taxon>Lachnospirales</taxon>
        <taxon>Anaerotignaceae</taxon>
        <taxon>Anaerotignum</taxon>
    </lineage>
</organism>
<evidence type="ECO:0000313" key="4">
    <source>
        <dbReference type="EMBL" id="AMJ41988.1"/>
    </source>
</evidence>
<sequence>MKKMKMKMDLQFFAMKSLDLIQEERNVILQRMNSAITEDNPEQFNQAFKDLANNVQEAVMQEYEQAVQGADSCILAQRGVRQLTSQENVYYQKVIDAMKSVDPKQAITLIDDVMPTTVIDEIFTYLQENHPLLNEVDFQNTGAVTKWLLSATSGTAGWGELCGEIVDELSATFSILELGSTKLSAYIPVCNAMLDLGPAWLDRYVRTVLAEAIAVGLETAIVDGDGNEKPLGMTRALSGAVDGVHPHKTAVAITKLDAPTYGGLLDTLSKAPNNKRRPIPSVLLVVNPTDYFTKVFPATTVRATDGTFRSDVFPYPTKTIQSTAVPVGRAVIGLGKQYFMGLGTGKGGKIEHSDHAMFKEDKRLYRAKLYGNGRPKDENAFVYLNIEDLENYVLEVKVTSTSELRQTNEVITNGEGGTSQGEGEPENP</sequence>
<evidence type="ECO:0000259" key="3">
    <source>
        <dbReference type="Pfam" id="PF05065"/>
    </source>
</evidence>
<feature type="region of interest" description="Disordered" evidence="2">
    <location>
        <begin position="405"/>
        <end position="428"/>
    </location>
</feature>
<evidence type="ECO:0000256" key="2">
    <source>
        <dbReference type="SAM" id="MobiDB-lite"/>
    </source>
</evidence>
<dbReference type="Proteomes" id="UP000068026">
    <property type="component" value="Chromosome"/>
</dbReference>
<gene>
    <name evidence="4" type="ORF">CPRO_24220</name>
    <name evidence="5" type="ORF">SAMN02745151_02570</name>
</gene>
<feature type="domain" description="Phage capsid-like C-terminal" evidence="3">
    <location>
        <begin position="113"/>
        <end position="289"/>
    </location>
</feature>
<reference evidence="6" key="2">
    <citation type="submission" date="2016-01" db="EMBL/GenBank/DDBJ databases">
        <authorList>
            <person name="Poehlein A."/>
            <person name="Schlien K."/>
            <person name="Gottschalk G."/>
            <person name="Buckel W."/>
            <person name="Daniel R."/>
        </authorList>
    </citation>
    <scope>NUCLEOTIDE SEQUENCE [LARGE SCALE GENOMIC DNA]</scope>
    <source>
        <strain evidence="6">X2</strain>
    </source>
</reference>
<comment type="subcellular location">
    <subcellularLocation>
        <location evidence="1">Virion</location>
    </subcellularLocation>
</comment>
<evidence type="ECO:0000313" key="7">
    <source>
        <dbReference type="Proteomes" id="UP000184204"/>
    </source>
</evidence>
<evidence type="ECO:0000313" key="6">
    <source>
        <dbReference type="Proteomes" id="UP000068026"/>
    </source>
</evidence>
<dbReference type="SUPFAM" id="SSF56563">
    <property type="entry name" value="Major capsid protein gp5"/>
    <property type="match status" value="1"/>
</dbReference>
<dbReference type="NCBIfam" id="TIGR01554">
    <property type="entry name" value="major_cap_HK97"/>
    <property type="match status" value="1"/>
</dbReference>
<dbReference type="AlphaFoldDB" id="A0A120MKE1"/>
<protein>
    <submittedName>
        <fullName evidence="4">Phage capsid family protein</fullName>
    </submittedName>
    <submittedName>
        <fullName evidence="5">Phage major capsid protein, HK97 family</fullName>
    </submittedName>
</protein>
<dbReference type="Proteomes" id="UP000184204">
    <property type="component" value="Unassembled WGS sequence"/>
</dbReference>
<dbReference type="InterPro" id="IPR024455">
    <property type="entry name" value="Phage_capsid"/>
</dbReference>
<reference evidence="5" key="3">
    <citation type="submission" date="2016-11" db="EMBL/GenBank/DDBJ databases">
        <authorList>
            <person name="Varghese N."/>
            <person name="Submissions S."/>
        </authorList>
    </citation>
    <scope>NUCLEOTIDE SEQUENCE</scope>
    <source>
        <strain evidence="5">DSM 1682</strain>
    </source>
</reference>
<proteinExistence type="predicted"/>
<reference evidence="7" key="4">
    <citation type="submission" date="2016-11" db="EMBL/GenBank/DDBJ databases">
        <authorList>
            <person name="Jaros S."/>
            <person name="Januszkiewicz K."/>
            <person name="Wedrychowicz H."/>
        </authorList>
    </citation>
    <scope>NUCLEOTIDE SEQUENCE [LARGE SCALE GENOMIC DNA]</scope>
    <source>
        <strain evidence="7">DSM 1682</strain>
    </source>
</reference>
<reference evidence="4 6" key="1">
    <citation type="journal article" date="2016" name="Genome Announc.">
        <title>Complete Genome Sequence of the Amino Acid-Fermenting Clostridium propionicum X2 (DSM 1682).</title>
        <authorList>
            <person name="Poehlein A."/>
            <person name="Schlien K."/>
            <person name="Chowdhury N.P."/>
            <person name="Gottschalk G."/>
            <person name="Buckel W."/>
            <person name="Daniel R."/>
        </authorList>
    </citation>
    <scope>NUCLEOTIDE SEQUENCE [LARGE SCALE GENOMIC DNA]</scope>
    <source>
        <strain evidence="4 6">X2</strain>
    </source>
</reference>
<dbReference type="KEGG" id="cpro:CPRO_24220"/>
<keyword evidence="6" id="KW-1185">Reference proteome</keyword>
<dbReference type="InterPro" id="IPR054612">
    <property type="entry name" value="Phage_capsid-like_C"/>
</dbReference>
<dbReference type="EMBL" id="CP014223">
    <property type="protein sequence ID" value="AMJ41988.1"/>
    <property type="molecule type" value="Genomic_DNA"/>
</dbReference>
<dbReference type="RefSeq" id="WP_236782347.1">
    <property type="nucleotide sequence ID" value="NZ_CP014223.1"/>
</dbReference>